<proteinExistence type="predicted"/>
<dbReference type="GeneID" id="16797021"/>
<reference evidence="2 3" key="1">
    <citation type="journal article" date="2013" name="Proc. Natl. Acad. Sci. U.S.A.">
        <title>Twelve previously unknown phage genera are ubiquitous in global oceans.</title>
        <authorList>
            <person name="Holmfeldt K."/>
            <person name="Solonenko N."/>
            <person name="Shah M."/>
            <person name="Corrier K."/>
            <person name="Riemann L."/>
            <person name="Verberkmoes N.C."/>
            <person name="Sullivan M.B."/>
        </authorList>
    </citation>
    <scope>NUCLEOTIDE SEQUENCE [LARGE SCALE GENOMIC DNA]</scope>
    <source>
        <strain evidence="2">Phi10:1</strain>
    </source>
</reference>
<reference evidence="3" key="2">
    <citation type="submission" date="2013-03" db="EMBL/GenBank/DDBJ databases">
        <title>The Cellulophaga phages: a novel, diverse, and globally ubiquitous model system.</title>
        <authorList>
            <person name="Holmfeldt K."/>
            <person name="Solonenko N."/>
            <person name="Shah M."/>
            <person name="Corrier K."/>
            <person name="Riemann L."/>
            <person name="VerBerkmoes N.C."/>
            <person name="Sullivan M.B."/>
        </authorList>
    </citation>
    <scope>NUCLEOTIDE SEQUENCE [LARGE SCALE GENOMIC DNA]</scope>
</reference>
<evidence type="ECO:0000313" key="2">
    <source>
        <dbReference type="EMBL" id="AGO48356.1"/>
    </source>
</evidence>
<keyword evidence="1" id="KW-1133">Transmembrane helix</keyword>
<name>R9ZZ13_9CAUD</name>
<feature type="transmembrane region" description="Helical" evidence="1">
    <location>
        <begin position="6"/>
        <end position="24"/>
    </location>
</feature>
<sequence length="39" mass="4503">MTAILIFSSTVFLIGVVVILKIDAETRKESKEYKEFLNR</sequence>
<dbReference type="KEGG" id="vg:16797021"/>
<evidence type="ECO:0000256" key="1">
    <source>
        <dbReference type="SAM" id="Phobius"/>
    </source>
</evidence>
<keyword evidence="1" id="KW-0472">Membrane</keyword>
<accession>R9ZZ13</accession>
<dbReference type="Proteomes" id="UP000014711">
    <property type="component" value="Segment"/>
</dbReference>
<dbReference type="RefSeq" id="YP_008241934.1">
    <property type="nucleotide sequence ID" value="NC_021802.1"/>
</dbReference>
<gene>
    <name evidence="2" type="ORF">Phi10:1_gp015</name>
</gene>
<keyword evidence="3" id="KW-1185">Reference proteome</keyword>
<keyword evidence="1" id="KW-0812">Transmembrane</keyword>
<evidence type="ECO:0000313" key="3">
    <source>
        <dbReference type="Proteomes" id="UP000014711"/>
    </source>
</evidence>
<organism evidence="2 3">
    <name type="scientific">Cellulophaga phage phi10:1</name>
    <dbReference type="NCBI Taxonomy" id="1327981"/>
    <lineage>
        <taxon>Viruses</taxon>
        <taxon>Duplodnaviria</taxon>
        <taxon>Heunggongvirae</taxon>
        <taxon>Uroviricota</taxon>
        <taxon>Caudoviricetes</taxon>
        <taxon>Assiduviridae</taxon>
        <taxon>Cebadecemvirus</taxon>
        <taxon>Cebadecemvirus phi10una</taxon>
    </lineage>
</organism>
<dbReference type="EMBL" id="KC821618">
    <property type="protein sequence ID" value="AGO48356.1"/>
    <property type="molecule type" value="Genomic_DNA"/>
</dbReference>
<dbReference type="OrthoDB" id="39822at10239"/>
<protein>
    <submittedName>
        <fullName evidence="2">Uncharacterized protein</fullName>
    </submittedName>
</protein>